<protein>
    <submittedName>
        <fullName evidence="13">Calreticulin</fullName>
    </submittedName>
</protein>
<evidence type="ECO:0000313" key="12">
    <source>
        <dbReference type="Proteomes" id="UP000270296"/>
    </source>
</evidence>
<dbReference type="Pfam" id="PF00262">
    <property type="entry name" value="Calreticulin"/>
    <property type="match status" value="2"/>
</dbReference>
<evidence type="ECO:0000256" key="1">
    <source>
        <dbReference type="ARBA" id="ARBA00004115"/>
    </source>
</evidence>
<evidence type="ECO:0000256" key="10">
    <source>
        <dbReference type="SAM" id="MobiDB-lite"/>
    </source>
</evidence>
<dbReference type="Gene3D" id="2.10.250.10">
    <property type="entry name" value="Calreticulin/calnexin, P domain"/>
    <property type="match status" value="1"/>
</dbReference>
<dbReference type="InterPro" id="IPR018124">
    <property type="entry name" value="Calret/calnex_CS"/>
</dbReference>
<reference evidence="11 12" key="2">
    <citation type="submission" date="2018-11" db="EMBL/GenBank/DDBJ databases">
        <authorList>
            <consortium name="Pathogen Informatics"/>
        </authorList>
    </citation>
    <scope>NUCLEOTIDE SEQUENCE [LARGE SCALE GENOMIC DNA]</scope>
</reference>
<accession>A0A183ISD6</accession>
<dbReference type="GO" id="GO:0006457">
    <property type="term" value="P:protein folding"/>
    <property type="evidence" value="ECO:0007669"/>
    <property type="project" value="InterPro"/>
</dbReference>
<sequence length="442" mass="50556">MITVSLSSFADVPLVLQYDVKFQNGQECGGSYVKLLTDTATLDLKNFHDKTAFTIMFGPDKCGIESKVHFIIRFKNPVTGQVKEHMAKQSDKGLDTYFSDKMSHLWTLVLLTDGNYRVFVDQKELMRGNLLDLEIPDPNSKKPDDWDEAIPEFIEDVNAVKPTDWLEDESEYVPSDTAKKPEDWDEDMDGKWEPPQIKNPKCATVSGCGKWTPPKIKNPAYKGKWTPPMIPNPNFKGKWTPRLIDNPEYFEIENVFRSLEPIAAIGLELWTMTDDIFFDDFLLCDDKKTADRFAAGTWLIKHSVENQVASNNESFFENLIQVANKRPWLWAVYLLVILIPLIVITIFCCGSSKVNCCNVACIKFSFQDATAIAKKTDKYLPDVQESLLEDESQDREFHESESIDSQRSEASKEKHEEESWEPSFQDSNAVTVIVMCKLIHFN</sequence>
<name>A0A183ISD6_9BILA</name>
<dbReference type="PANTHER" id="PTHR11073">
    <property type="entry name" value="CALRETICULIN AND CALNEXIN"/>
    <property type="match status" value="1"/>
</dbReference>
<dbReference type="InterPro" id="IPR013320">
    <property type="entry name" value="ConA-like_dom_sf"/>
</dbReference>
<feature type="disulfide bond" evidence="8">
    <location>
        <begin position="28"/>
        <end position="62"/>
    </location>
</feature>
<gene>
    <name evidence="11" type="ORF">SBAD_LOCUS6533</name>
</gene>
<organism evidence="13">
    <name type="scientific">Soboliphyme baturini</name>
    <dbReference type="NCBI Taxonomy" id="241478"/>
    <lineage>
        <taxon>Eukaryota</taxon>
        <taxon>Metazoa</taxon>
        <taxon>Ecdysozoa</taxon>
        <taxon>Nematoda</taxon>
        <taxon>Enoplea</taxon>
        <taxon>Dorylaimia</taxon>
        <taxon>Dioctophymatida</taxon>
        <taxon>Dioctophymatoidea</taxon>
        <taxon>Soboliphymatidae</taxon>
        <taxon>Soboliphyme</taxon>
    </lineage>
</organism>
<reference evidence="13" key="1">
    <citation type="submission" date="2016-06" db="UniProtKB">
        <authorList>
            <consortium name="WormBaseParasite"/>
        </authorList>
    </citation>
    <scope>IDENTIFICATION</scope>
</reference>
<feature type="compositionally biased region" description="Basic and acidic residues" evidence="10">
    <location>
        <begin position="394"/>
        <end position="417"/>
    </location>
</feature>
<dbReference type="GO" id="GO:0051082">
    <property type="term" value="F:unfolded protein binding"/>
    <property type="evidence" value="ECO:0007669"/>
    <property type="project" value="InterPro"/>
</dbReference>
<keyword evidence="5 9" id="KW-1133">Transmembrane helix</keyword>
<evidence type="ECO:0000256" key="7">
    <source>
        <dbReference type="ARBA" id="ARBA00023186"/>
    </source>
</evidence>
<evidence type="ECO:0000256" key="6">
    <source>
        <dbReference type="ARBA" id="ARBA00023136"/>
    </source>
</evidence>
<comment type="similarity">
    <text evidence="2 9">Belongs to the calreticulin family.</text>
</comment>
<dbReference type="Gene3D" id="2.60.120.200">
    <property type="match status" value="1"/>
</dbReference>
<dbReference type="PRINTS" id="PR00626">
    <property type="entry name" value="CALRETICULIN"/>
</dbReference>
<dbReference type="OrthoDB" id="1938156at2759"/>
<feature type="region of interest" description="Disordered" evidence="10">
    <location>
        <begin position="169"/>
        <end position="199"/>
    </location>
</feature>
<dbReference type="PROSITE" id="PS00804">
    <property type="entry name" value="CALRETICULIN_2"/>
    <property type="match status" value="1"/>
</dbReference>
<dbReference type="PANTHER" id="PTHR11073:SF1">
    <property type="entry name" value="CALNEXIN 14D-RELATED"/>
    <property type="match status" value="1"/>
</dbReference>
<dbReference type="FunFam" id="2.10.250.10:FF:000001">
    <property type="entry name" value="Calnexin homolog"/>
    <property type="match status" value="1"/>
</dbReference>
<evidence type="ECO:0000256" key="2">
    <source>
        <dbReference type="ARBA" id="ARBA00010983"/>
    </source>
</evidence>
<comment type="subcellular location">
    <subcellularLocation>
        <location evidence="1">Endoplasmic reticulum membrane</location>
        <topology evidence="1">Single-pass type I membrane protein</topology>
    </subcellularLocation>
</comment>
<dbReference type="GO" id="GO:0036503">
    <property type="term" value="P:ERAD pathway"/>
    <property type="evidence" value="ECO:0007669"/>
    <property type="project" value="TreeGrafter"/>
</dbReference>
<dbReference type="SUPFAM" id="SSF49899">
    <property type="entry name" value="Concanavalin A-like lectins/glucanases"/>
    <property type="match status" value="1"/>
</dbReference>
<dbReference type="AlphaFoldDB" id="A0A183ISD6"/>
<evidence type="ECO:0000256" key="4">
    <source>
        <dbReference type="ARBA" id="ARBA00022824"/>
    </source>
</evidence>
<keyword evidence="12" id="KW-1185">Reference proteome</keyword>
<evidence type="ECO:0000256" key="5">
    <source>
        <dbReference type="ARBA" id="ARBA00022989"/>
    </source>
</evidence>
<dbReference type="InterPro" id="IPR001580">
    <property type="entry name" value="Calret/calnex"/>
</dbReference>
<dbReference type="Proteomes" id="UP000270296">
    <property type="component" value="Unassembled WGS sequence"/>
</dbReference>
<keyword evidence="3 9" id="KW-0812">Transmembrane</keyword>
<dbReference type="GO" id="GO:0005509">
    <property type="term" value="F:calcium ion binding"/>
    <property type="evidence" value="ECO:0007669"/>
    <property type="project" value="InterPro"/>
</dbReference>
<dbReference type="EMBL" id="UZAM01009831">
    <property type="protein sequence ID" value="VDP10238.1"/>
    <property type="molecule type" value="Genomic_DNA"/>
</dbReference>
<evidence type="ECO:0000256" key="8">
    <source>
        <dbReference type="PIRSR" id="PIRSR601580-3"/>
    </source>
</evidence>
<evidence type="ECO:0000256" key="3">
    <source>
        <dbReference type="ARBA" id="ARBA00022692"/>
    </source>
</evidence>
<dbReference type="GO" id="GO:0005789">
    <property type="term" value="C:endoplasmic reticulum membrane"/>
    <property type="evidence" value="ECO:0007669"/>
    <property type="project" value="UniProtKB-SubCell"/>
</dbReference>
<dbReference type="WBParaSite" id="SBAD_0000678701-mRNA-1">
    <property type="protein sequence ID" value="SBAD_0000678701-mRNA-1"/>
    <property type="gene ID" value="SBAD_0000678701"/>
</dbReference>
<dbReference type="SUPFAM" id="SSF63887">
    <property type="entry name" value="P-domain of calnexin/calreticulin"/>
    <property type="match status" value="1"/>
</dbReference>
<keyword evidence="8" id="KW-1015">Disulfide bond</keyword>
<evidence type="ECO:0000256" key="9">
    <source>
        <dbReference type="RuleBase" id="RU362126"/>
    </source>
</evidence>
<evidence type="ECO:0000313" key="13">
    <source>
        <dbReference type="WBParaSite" id="SBAD_0000678701-mRNA-1"/>
    </source>
</evidence>
<keyword evidence="7 9" id="KW-0143">Chaperone</keyword>
<feature type="region of interest" description="Disordered" evidence="10">
    <location>
        <begin position="389"/>
        <end position="423"/>
    </location>
</feature>
<evidence type="ECO:0000313" key="11">
    <source>
        <dbReference type="EMBL" id="VDP10238.1"/>
    </source>
</evidence>
<keyword evidence="6 9" id="KW-0472">Membrane</keyword>
<dbReference type="InterPro" id="IPR009033">
    <property type="entry name" value="Calreticulin/calnexin_P_dom_sf"/>
</dbReference>
<keyword evidence="4 9" id="KW-0256">Endoplasmic reticulum</keyword>
<feature type="transmembrane region" description="Helical" evidence="9">
    <location>
        <begin position="328"/>
        <end position="347"/>
    </location>
</feature>
<proteinExistence type="inferred from homology"/>